<dbReference type="EMBL" id="JANJYJ010000009">
    <property type="protein sequence ID" value="KAK3188968.1"/>
    <property type="molecule type" value="Genomic_DNA"/>
</dbReference>
<evidence type="ECO:0000259" key="1">
    <source>
        <dbReference type="Pfam" id="PF13966"/>
    </source>
</evidence>
<name>A0AAD9ZQK8_9ROSI</name>
<comment type="caution">
    <text evidence="2">The sequence shown here is derived from an EMBL/GenBank/DDBJ whole genome shotgun (WGS) entry which is preliminary data.</text>
</comment>
<dbReference type="PANTHER" id="PTHR33116:SF80">
    <property type="entry name" value="REVERSE TRANSCRIPTASE ZINC-BINDING DOMAIN-CONTAINING PROTEIN"/>
    <property type="match status" value="1"/>
</dbReference>
<reference evidence="2" key="1">
    <citation type="journal article" date="2023" name="Plant J.">
        <title>Genome sequences and population genomics provide insights into the demographic history, inbreeding, and mutation load of two 'living fossil' tree species of Dipteronia.</title>
        <authorList>
            <person name="Feng Y."/>
            <person name="Comes H.P."/>
            <person name="Chen J."/>
            <person name="Zhu S."/>
            <person name="Lu R."/>
            <person name="Zhang X."/>
            <person name="Li P."/>
            <person name="Qiu J."/>
            <person name="Olsen K.M."/>
            <person name="Qiu Y."/>
        </authorList>
    </citation>
    <scope>NUCLEOTIDE SEQUENCE</scope>
    <source>
        <strain evidence="2">NBL</strain>
    </source>
</reference>
<sequence length="300" mass="34106">MLHKKCYGGNLAVKIDIRKAFDTLDWASSIECFRRLGFLQFFVGWIDGILGSSWLLVSINGAPEGFTALTHLLYVDDVLIFCRGTMKNVRGIMRAFEIYSSISGQMVNWSKSSIFFGSSIFHSRIGNLQALESKLVRVSWGRCCRPYSHGGLGLKDLGLLNDLLLKKFTWKFITSDEFAFSFLGECYLRQLQRPHDEIAISLVVDSPALTHSRDGRVLCKTAYSRLIRCSPLVSWWRDVWSRFIPHFRSALTWHLFLNQLPVEDRWCMAGFLLASQCSICGVSSDSTDHLLLQFPLTVAL</sequence>
<keyword evidence="3" id="KW-1185">Reference proteome</keyword>
<evidence type="ECO:0000313" key="3">
    <source>
        <dbReference type="Proteomes" id="UP001281410"/>
    </source>
</evidence>
<feature type="domain" description="Reverse transcriptase zinc-binding" evidence="1">
    <location>
        <begin position="219"/>
        <end position="297"/>
    </location>
</feature>
<dbReference type="AlphaFoldDB" id="A0AAD9ZQK8"/>
<dbReference type="Pfam" id="PF13966">
    <property type="entry name" value="zf-RVT"/>
    <property type="match status" value="1"/>
</dbReference>
<dbReference type="Proteomes" id="UP001281410">
    <property type="component" value="Unassembled WGS sequence"/>
</dbReference>
<accession>A0AAD9ZQK8</accession>
<protein>
    <recommendedName>
        <fullName evidence="1">Reverse transcriptase zinc-binding domain-containing protein</fullName>
    </recommendedName>
</protein>
<dbReference type="InterPro" id="IPR026960">
    <property type="entry name" value="RVT-Znf"/>
</dbReference>
<organism evidence="2 3">
    <name type="scientific">Dipteronia sinensis</name>
    <dbReference type="NCBI Taxonomy" id="43782"/>
    <lineage>
        <taxon>Eukaryota</taxon>
        <taxon>Viridiplantae</taxon>
        <taxon>Streptophyta</taxon>
        <taxon>Embryophyta</taxon>
        <taxon>Tracheophyta</taxon>
        <taxon>Spermatophyta</taxon>
        <taxon>Magnoliopsida</taxon>
        <taxon>eudicotyledons</taxon>
        <taxon>Gunneridae</taxon>
        <taxon>Pentapetalae</taxon>
        <taxon>rosids</taxon>
        <taxon>malvids</taxon>
        <taxon>Sapindales</taxon>
        <taxon>Sapindaceae</taxon>
        <taxon>Hippocastanoideae</taxon>
        <taxon>Acereae</taxon>
        <taxon>Dipteronia</taxon>
    </lineage>
</organism>
<gene>
    <name evidence="2" type="ORF">Dsin_028529</name>
</gene>
<dbReference type="PANTHER" id="PTHR33116">
    <property type="entry name" value="REVERSE TRANSCRIPTASE ZINC-BINDING DOMAIN-CONTAINING PROTEIN-RELATED-RELATED"/>
    <property type="match status" value="1"/>
</dbReference>
<proteinExistence type="predicted"/>
<evidence type="ECO:0000313" key="2">
    <source>
        <dbReference type="EMBL" id="KAK3188968.1"/>
    </source>
</evidence>